<dbReference type="GO" id="GO:0000978">
    <property type="term" value="F:RNA polymerase II cis-regulatory region sequence-specific DNA binding"/>
    <property type="evidence" value="ECO:0007669"/>
    <property type="project" value="TreeGrafter"/>
</dbReference>
<dbReference type="InterPro" id="IPR009071">
    <property type="entry name" value="HMG_box_dom"/>
</dbReference>
<comment type="caution">
    <text evidence="6">The sequence shown here is derived from an EMBL/GenBank/DDBJ whole genome shotgun (WGS) entry which is preliminary data.</text>
</comment>
<proteinExistence type="predicted"/>
<dbReference type="FunFam" id="1.10.30.10:FF:000002">
    <property type="entry name" value="transcription factor Sox-2"/>
    <property type="match status" value="1"/>
</dbReference>
<evidence type="ECO:0000313" key="6">
    <source>
        <dbReference type="EMBL" id="KAK6179216.1"/>
    </source>
</evidence>
<evidence type="ECO:0000256" key="4">
    <source>
        <dbReference type="PROSITE-ProRule" id="PRU00267"/>
    </source>
</evidence>
<dbReference type="GO" id="GO:0001228">
    <property type="term" value="F:DNA-binding transcription activator activity, RNA polymerase II-specific"/>
    <property type="evidence" value="ECO:0007669"/>
    <property type="project" value="TreeGrafter"/>
</dbReference>
<dbReference type="SMART" id="SM00398">
    <property type="entry name" value="HMG"/>
    <property type="match status" value="1"/>
</dbReference>
<dbReference type="InterPro" id="IPR050140">
    <property type="entry name" value="SRY-related_HMG-box_TF-like"/>
</dbReference>
<evidence type="ECO:0000313" key="7">
    <source>
        <dbReference type="Proteomes" id="UP001347796"/>
    </source>
</evidence>
<sequence>MDQGYITPMDVMNQKYERRIRRPMNAFMVWARNERKKLAGENPDIHNADLSKILGKKWKVMTKDEKRPFIDEAEWLRLQHMQKYPNYKYKPRRKKVPKRICQIAPYNNNSIESNRKWVYNGYNTINVIDAYPKNQKLPENTFCPPLPHSVNAESHDSSATVSNSGTPCHYSTTDTIAPVSVIGNGRPSSDASHTQVSESGFQFGTTQCSTIIQTFSTKDAFTYTNSSDKTHLIHESVNLIENLPKLFCYDASNMISASLRLAGNAYIVDQHDLKTEFKEEQLPDHHLKPPYIPITQKLSQNKCMSTQLFPREEYLNDFAAVEKLTDVDRNEFDQYLHDFP</sequence>
<dbReference type="EMBL" id="JAZGQO010000008">
    <property type="protein sequence ID" value="KAK6179216.1"/>
    <property type="molecule type" value="Genomic_DNA"/>
</dbReference>
<protein>
    <recommendedName>
        <fullName evidence="5">HMG box domain-containing protein</fullName>
    </recommendedName>
</protein>
<keyword evidence="3 4" id="KW-0539">Nucleus</keyword>
<dbReference type="SUPFAM" id="SSF47095">
    <property type="entry name" value="HMG-box"/>
    <property type="match status" value="1"/>
</dbReference>
<keyword evidence="2 4" id="KW-0238">DNA-binding</keyword>
<dbReference type="InterPro" id="IPR036910">
    <property type="entry name" value="HMG_box_dom_sf"/>
</dbReference>
<dbReference type="GO" id="GO:0030154">
    <property type="term" value="P:cell differentiation"/>
    <property type="evidence" value="ECO:0007669"/>
    <property type="project" value="TreeGrafter"/>
</dbReference>
<dbReference type="PANTHER" id="PTHR10270">
    <property type="entry name" value="SOX TRANSCRIPTION FACTOR"/>
    <property type="match status" value="1"/>
</dbReference>
<evidence type="ECO:0000256" key="2">
    <source>
        <dbReference type="ARBA" id="ARBA00023125"/>
    </source>
</evidence>
<dbReference type="GO" id="GO:0005634">
    <property type="term" value="C:nucleus"/>
    <property type="evidence" value="ECO:0007669"/>
    <property type="project" value="UniProtKB-SubCell"/>
</dbReference>
<feature type="DNA-binding region" description="HMG box" evidence="4">
    <location>
        <begin position="20"/>
        <end position="88"/>
    </location>
</feature>
<evidence type="ECO:0000256" key="1">
    <source>
        <dbReference type="ARBA" id="ARBA00004123"/>
    </source>
</evidence>
<feature type="domain" description="HMG box" evidence="5">
    <location>
        <begin position="20"/>
        <end position="88"/>
    </location>
</feature>
<dbReference type="PANTHER" id="PTHR10270:SF317">
    <property type="entry name" value="TRANSCRIPTION FACTOR SOX-15-RELATED"/>
    <property type="match status" value="1"/>
</dbReference>
<dbReference type="Gene3D" id="1.10.30.10">
    <property type="entry name" value="High mobility group box domain"/>
    <property type="match status" value="1"/>
</dbReference>
<dbReference type="PROSITE" id="PS50118">
    <property type="entry name" value="HMG_BOX_2"/>
    <property type="match status" value="1"/>
</dbReference>
<dbReference type="Proteomes" id="UP001347796">
    <property type="component" value="Unassembled WGS sequence"/>
</dbReference>
<comment type="subcellular location">
    <subcellularLocation>
        <location evidence="1">Nucleus</location>
    </subcellularLocation>
</comment>
<reference evidence="6 7" key="1">
    <citation type="submission" date="2024-01" db="EMBL/GenBank/DDBJ databases">
        <title>The genome of the rayed Mediterranean limpet Patella caerulea (Linnaeus, 1758).</title>
        <authorList>
            <person name="Anh-Thu Weber A."/>
            <person name="Halstead-Nussloch G."/>
        </authorList>
    </citation>
    <scope>NUCLEOTIDE SEQUENCE [LARGE SCALE GENOMIC DNA]</scope>
    <source>
        <strain evidence="6">AATW-2023a</strain>
        <tissue evidence="6">Whole specimen</tissue>
    </source>
</reference>
<name>A0AAN8PUC1_PATCE</name>
<dbReference type="AlphaFoldDB" id="A0AAN8PUC1"/>
<organism evidence="6 7">
    <name type="scientific">Patella caerulea</name>
    <name type="common">Rayed Mediterranean limpet</name>
    <dbReference type="NCBI Taxonomy" id="87958"/>
    <lineage>
        <taxon>Eukaryota</taxon>
        <taxon>Metazoa</taxon>
        <taxon>Spiralia</taxon>
        <taxon>Lophotrochozoa</taxon>
        <taxon>Mollusca</taxon>
        <taxon>Gastropoda</taxon>
        <taxon>Patellogastropoda</taxon>
        <taxon>Patelloidea</taxon>
        <taxon>Patellidae</taxon>
        <taxon>Patella</taxon>
    </lineage>
</organism>
<evidence type="ECO:0000256" key="3">
    <source>
        <dbReference type="ARBA" id="ARBA00023242"/>
    </source>
</evidence>
<accession>A0AAN8PUC1</accession>
<keyword evidence="7" id="KW-1185">Reference proteome</keyword>
<dbReference type="Pfam" id="PF00505">
    <property type="entry name" value="HMG_box"/>
    <property type="match status" value="1"/>
</dbReference>
<evidence type="ECO:0000259" key="5">
    <source>
        <dbReference type="PROSITE" id="PS50118"/>
    </source>
</evidence>
<dbReference type="CDD" id="cd22032">
    <property type="entry name" value="HMG-box_SoxF"/>
    <property type="match status" value="1"/>
</dbReference>
<gene>
    <name evidence="6" type="ORF">SNE40_011626</name>
</gene>